<dbReference type="NCBIfam" id="TIGR04183">
    <property type="entry name" value="Por_Secre_tail"/>
    <property type="match status" value="1"/>
</dbReference>
<evidence type="ECO:0000259" key="2">
    <source>
        <dbReference type="Pfam" id="PF18962"/>
    </source>
</evidence>
<proteinExistence type="predicted"/>
<comment type="caution">
    <text evidence="3">The sequence shown here is derived from an EMBL/GenBank/DDBJ whole genome shotgun (WGS) entry which is preliminary data.</text>
</comment>
<evidence type="ECO:0000256" key="1">
    <source>
        <dbReference type="ARBA" id="ARBA00022729"/>
    </source>
</evidence>
<protein>
    <submittedName>
        <fullName evidence="3">T9SS type A sorting domain-containing protein</fullName>
    </submittedName>
</protein>
<dbReference type="Proteomes" id="UP000885753">
    <property type="component" value="Unassembled WGS sequence"/>
</dbReference>
<accession>A0A7C2M6V0</accession>
<dbReference type="Pfam" id="PF18962">
    <property type="entry name" value="Por_Secre_tail"/>
    <property type="match status" value="1"/>
</dbReference>
<dbReference type="EMBL" id="DSEE01000545">
    <property type="protein sequence ID" value="HER41058.1"/>
    <property type="molecule type" value="Genomic_DNA"/>
</dbReference>
<evidence type="ECO:0000313" key="3">
    <source>
        <dbReference type="EMBL" id="HER41058.1"/>
    </source>
</evidence>
<dbReference type="AlphaFoldDB" id="A0A7C2M6V0"/>
<organism evidence="3">
    <name type="scientific">Salinimicrobium catena</name>
    <dbReference type="NCBI Taxonomy" id="390640"/>
    <lineage>
        <taxon>Bacteria</taxon>
        <taxon>Pseudomonadati</taxon>
        <taxon>Bacteroidota</taxon>
        <taxon>Flavobacteriia</taxon>
        <taxon>Flavobacteriales</taxon>
        <taxon>Flavobacteriaceae</taxon>
        <taxon>Salinimicrobium</taxon>
    </lineage>
</organism>
<keyword evidence="1" id="KW-0732">Signal</keyword>
<sequence length="127" mass="13794">MGNNGTSKTVYVSSQQKARHLAHGDQLGECTSLAAQVFSADANTLSAEQVELYPNPASQELNVQVNFSLSSESILSVHNFNGNTYMQIPVSGGGLYTIELDSRFIPGMYFIKISEGSNEVTKQFLVK</sequence>
<name>A0A7C2M6V0_9FLAO</name>
<feature type="domain" description="Secretion system C-terminal sorting" evidence="2">
    <location>
        <begin position="52"/>
        <end position="126"/>
    </location>
</feature>
<gene>
    <name evidence="3" type="ORF">ENO10_07545</name>
</gene>
<dbReference type="InterPro" id="IPR026444">
    <property type="entry name" value="Secre_tail"/>
</dbReference>
<reference evidence="3" key="1">
    <citation type="journal article" date="2020" name="mSystems">
        <title>Genome- and Community-Level Interaction Insights into Carbon Utilization and Element Cycling Functions of Hydrothermarchaeota in Hydrothermal Sediment.</title>
        <authorList>
            <person name="Zhou Z."/>
            <person name="Liu Y."/>
            <person name="Xu W."/>
            <person name="Pan J."/>
            <person name="Luo Z.H."/>
            <person name="Li M."/>
        </authorList>
    </citation>
    <scope>NUCLEOTIDE SEQUENCE [LARGE SCALE GENOMIC DNA]</scope>
    <source>
        <strain evidence="3">SpSt-1235</strain>
    </source>
</reference>